<evidence type="ECO:0000313" key="2">
    <source>
        <dbReference type="EMBL" id="ADD43788.1"/>
    </source>
</evidence>
<sequence length="265" mass="29517">MSTKDYIFDTGSELGEKHVEYLEKMLDGPTTMVLSSLDIQPGQRCLEVGFGGGSIARWMSDRVGPTGKVVALDLDIDHLEPRPNLEVLSHDINEGLPASAQGPYDVIHARQVLMHLPQREAIFKHLVDSLAPGGWLVIGDMTDRERTVKAAPSQADKELWDKIQHMNHHLVGKPRGMNFEWTHEVDGHMASAGLTNIQGLEYSQVTKGGGNAMMLHRNLNIQAAPLLLQAGATQEELDRYRELTLDPGFRAWFFQIIYTWGQKAA</sequence>
<dbReference type="InterPro" id="IPR029063">
    <property type="entry name" value="SAM-dependent_MTases_sf"/>
</dbReference>
<reference evidence="2 3" key="1">
    <citation type="journal article" date="2009" name="Stand. Genomic Sci.">
        <title>Complete genome sequence of Stackebrandtia nassauensis type strain (LLR-40K-21).</title>
        <authorList>
            <person name="Munk C."/>
            <person name="Lapidus A."/>
            <person name="Copeland A."/>
            <person name="Jando M."/>
            <person name="Mayilraj S."/>
            <person name="Glavina Del Rio T."/>
            <person name="Nolan M."/>
            <person name="Chen F."/>
            <person name="Lucas S."/>
            <person name="Tice H."/>
            <person name="Cheng J.F."/>
            <person name="Han C."/>
            <person name="Detter J.C."/>
            <person name="Bruce D."/>
            <person name="Goodwin L."/>
            <person name="Chain P."/>
            <person name="Pitluck S."/>
            <person name="Goker M."/>
            <person name="Ovchinikova G."/>
            <person name="Pati A."/>
            <person name="Ivanova N."/>
            <person name="Mavromatis K."/>
            <person name="Chen A."/>
            <person name="Palaniappan K."/>
            <person name="Land M."/>
            <person name="Hauser L."/>
            <person name="Chang Y.J."/>
            <person name="Jeffries C.D."/>
            <person name="Bristow J."/>
            <person name="Eisen J.A."/>
            <person name="Markowitz V."/>
            <person name="Hugenholtz P."/>
            <person name="Kyrpides N.C."/>
            <person name="Klenk H.P."/>
        </authorList>
    </citation>
    <scope>NUCLEOTIDE SEQUENCE [LARGE SCALE GENOMIC DNA]</scope>
    <source>
        <strain evidence="3">DSM 44728 / CIP 108903 / NRRL B-16338 / NBRC 102104 / LLR-40K-21</strain>
    </source>
</reference>
<dbReference type="RefSeq" id="WP_013019359.1">
    <property type="nucleotide sequence ID" value="NC_013947.1"/>
</dbReference>
<dbReference type="Gene3D" id="3.40.50.150">
    <property type="entry name" value="Vaccinia Virus protein VP39"/>
    <property type="match status" value="1"/>
</dbReference>
<dbReference type="GO" id="GO:0008168">
    <property type="term" value="F:methyltransferase activity"/>
    <property type="evidence" value="ECO:0007669"/>
    <property type="project" value="UniProtKB-KW"/>
</dbReference>
<organism evidence="2 3">
    <name type="scientific">Stackebrandtia nassauensis (strain DSM 44728 / CIP 108903 / NRRL B-16338 / NBRC 102104 / LLR-40K-21)</name>
    <dbReference type="NCBI Taxonomy" id="446470"/>
    <lineage>
        <taxon>Bacteria</taxon>
        <taxon>Bacillati</taxon>
        <taxon>Actinomycetota</taxon>
        <taxon>Actinomycetes</taxon>
        <taxon>Glycomycetales</taxon>
        <taxon>Glycomycetaceae</taxon>
        <taxon>Stackebrandtia</taxon>
    </lineage>
</organism>
<dbReference type="Proteomes" id="UP000000844">
    <property type="component" value="Chromosome"/>
</dbReference>
<dbReference type="STRING" id="446470.Snas_4137"/>
<dbReference type="KEGG" id="sna:Snas_4137"/>
<evidence type="ECO:0000256" key="1">
    <source>
        <dbReference type="ARBA" id="ARBA00022679"/>
    </source>
</evidence>
<gene>
    <name evidence="2" type="ordered locus">Snas_4137</name>
</gene>
<dbReference type="HOGENOM" id="CLU_062440_2_0_11"/>
<dbReference type="GO" id="GO:0032259">
    <property type="term" value="P:methylation"/>
    <property type="evidence" value="ECO:0007669"/>
    <property type="project" value="UniProtKB-KW"/>
</dbReference>
<keyword evidence="2" id="KW-0489">Methyltransferase</keyword>
<proteinExistence type="predicted"/>
<dbReference type="AlphaFoldDB" id="D3Q138"/>
<dbReference type="CDD" id="cd02440">
    <property type="entry name" value="AdoMet_MTases"/>
    <property type="match status" value="1"/>
</dbReference>
<dbReference type="PANTHER" id="PTHR43861:SF3">
    <property type="entry name" value="PUTATIVE (AFU_ORTHOLOGUE AFUA_2G14390)-RELATED"/>
    <property type="match status" value="1"/>
</dbReference>
<keyword evidence="1 2" id="KW-0808">Transferase</keyword>
<evidence type="ECO:0000313" key="3">
    <source>
        <dbReference type="Proteomes" id="UP000000844"/>
    </source>
</evidence>
<name>D3Q138_STANL</name>
<dbReference type="eggNOG" id="COG2518">
    <property type="taxonomic scope" value="Bacteria"/>
</dbReference>
<dbReference type="SUPFAM" id="SSF53335">
    <property type="entry name" value="S-adenosyl-L-methionine-dependent methyltransferases"/>
    <property type="match status" value="1"/>
</dbReference>
<keyword evidence="3" id="KW-1185">Reference proteome</keyword>
<protein>
    <submittedName>
        <fullName evidence="2">Methyltransferase type 11</fullName>
    </submittedName>
</protein>
<dbReference type="PANTHER" id="PTHR43861">
    <property type="entry name" value="TRANS-ACONITATE 2-METHYLTRANSFERASE-RELATED"/>
    <property type="match status" value="1"/>
</dbReference>
<accession>D3Q138</accession>
<dbReference type="EMBL" id="CP001778">
    <property type="protein sequence ID" value="ADD43788.1"/>
    <property type="molecule type" value="Genomic_DNA"/>
</dbReference>
<dbReference type="Pfam" id="PF13489">
    <property type="entry name" value="Methyltransf_23"/>
    <property type="match status" value="1"/>
</dbReference>